<keyword evidence="2" id="KW-0472">Membrane</keyword>
<evidence type="ECO:0000256" key="2">
    <source>
        <dbReference type="SAM" id="Phobius"/>
    </source>
</evidence>
<dbReference type="Pfam" id="PF02514">
    <property type="entry name" value="CobN-Mg_chel"/>
    <property type="match status" value="2"/>
</dbReference>
<keyword evidence="3" id="KW-0732">Signal</keyword>
<name>A0ABV5HMU4_9VIBR</name>
<accession>A0ABV5HMU4</accession>
<evidence type="ECO:0000313" key="6">
    <source>
        <dbReference type="Proteomes" id="UP001589645"/>
    </source>
</evidence>
<feature type="compositionally biased region" description="Low complexity" evidence="1">
    <location>
        <begin position="1379"/>
        <end position="1394"/>
    </location>
</feature>
<dbReference type="Proteomes" id="UP001589645">
    <property type="component" value="Unassembled WGS sequence"/>
</dbReference>
<sequence length="1434" mass="160522">MRILFILFLMLMSASSSAAQHQLLLIVSQRNAETIAQAVEQFHQQTPNIRITARTDTQWLASSSTTRQQLLTHSQALVGIGLYGAIVGELEHDLQLNAPDTLLIFSSDHRLVGLSRYQQQQQFSAPEQLTTLAALRPDDQFQTWLSALLKQNPQQAPWLTARGYWQAGGVDNTRHLLTWLARLWDNSLTPEPATAQPRLRWWYQQQYYSQLPTMPHHQPIVMLLDHSGGTRPSDSKVFQQLCRQIEDTHHLQCLVGLAAWGDASVQAIETLSTIEPRLAAIVMLQDFVIGGGKGREHATEQLTKLNVPVLKAIKLRDRTAKQWQLSADGIHSDKVYYQVAMPEIQGASQPIIVATAGQVHQDPLSGIEIQPIEPERQGMQVITQRVKRWATLQTKANKDKRVAIVYYNHPPGRHNIGADNLDVPASLWQILNRLKQAGYQVGTLPNSQQALLDDIQQRGVNLPNDRHALETMSATIPTMNLAQYQDYFATLPSSVQDEMRYGPFGRLQAQLQSALNAKLPQQAHALLTSTMEEMVHLVEGVDHPARARALSLLKQLKTCYLSEIENSGPACWTQAKNIIKALQETGIEGLGGWGEIPGNVMVYNQQLLLPSLQYGNIMLSPQPPRGWEVNPELLHANLAFPPTHQYLAYYHYLRDVFKADVIVHVGRHSTYEFLPHRSVGLANDDYSRIIAADVPGIYPYIVDGVGEGIQAKRRGLAVMVDHLTPPLESTPLYDDLLQLRQLVESFEANHDSRNQTLKSQLISQIRAKVDALDLKQELAQSMSAELAVMGIGFDQVNDDMLVHEIGHYLTNLQENFMPYGLHIFGKDWQTPAIDMMVNSMSPTSDSQRQQWQALLRSSPSYEMTALLNGLNGRFIAPGKGNDPIRSPESLPTGRNFYALDNSLIPSRIAWQLGKEMASNARHNNPFDPTKREAQILWASDVVRDEGVMIAFALDMLGLEPVWNSRGLVKGLKRQPLPSARQRRDMVFTTSGLFRDLYAQQMHLLDNAVLLALDASADIIVKQHPALTQVLDIALQPLGNLRQGGQEPLSQNLVAAHWVQDSRDLLAQGLKPEQAALRASLRIFGDAPGSYGAGVNRLAERSGAWEKRQELADVYLRRLGHGFTSQQYGIAAEQTFRHLLSDVENTYFGRSSNLYGLIDNNDAFDYLGGLSLAVETLSGQAPNNFVINHANPKKVVTEPLASALKQELRGRFLNPEWLTGLMKHGYAGARTMGSEFLEYLWGWQVTNPTLVGDWAWQEVKEVYMDDRYQLGLDDFLEQGHNVHVKSNMLAIMLVAIHKGFWNADQATTQQLADAFAQLVIKHGLPGSGHTTPDHPMMPWLKSLLSGDKRQAFTEVLQQAQQDSPQRQEIHSLKEVKLEQESQQPQSTQSDSQPSEPSASWLTWLISGVIGLFFVAIVMLSYRQHRRTINTLKGAS</sequence>
<dbReference type="EC" id="6.6.1.2" evidence="5"/>
<dbReference type="PANTHER" id="PTHR44119">
    <property type="entry name" value="MAGNESIUM-CHELATASE SUBUNIT CHLH, CHLOROPLASTIC"/>
    <property type="match status" value="1"/>
</dbReference>
<dbReference type="PANTHER" id="PTHR44119:SF4">
    <property type="entry name" value="AEROBIC COBALTOCHELATASE SUBUNIT COBN"/>
    <property type="match status" value="1"/>
</dbReference>
<evidence type="ECO:0000259" key="4">
    <source>
        <dbReference type="Pfam" id="PF02514"/>
    </source>
</evidence>
<feature type="chain" id="PRO_5045847867" evidence="3">
    <location>
        <begin position="19"/>
        <end position="1434"/>
    </location>
</feature>
<evidence type="ECO:0000256" key="3">
    <source>
        <dbReference type="SAM" id="SignalP"/>
    </source>
</evidence>
<dbReference type="RefSeq" id="WP_390191752.1">
    <property type="nucleotide sequence ID" value="NZ_JBHMEP010000001.1"/>
</dbReference>
<feature type="region of interest" description="Disordered" evidence="1">
    <location>
        <begin position="1375"/>
        <end position="1394"/>
    </location>
</feature>
<keyword evidence="2" id="KW-0812">Transmembrane</keyword>
<evidence type="ECO:0000256" key="1">
    <source>
        <dbReference type="SAM" id="MobiDB-lite"/>
    </source>
</evidence>
<feature type="transmembrane region" description="Helical" evidence="2">
    <location>
        <begin position="1399"/>
        <end position="1420"/>
    </location>
</feature>
<reference evidence="5 6" key="1">
    <citation type="submission" date="2024-09" db="EMBL/GenBank/DDBJ databases">
        <authorList>
            <person name="Sun Q."/>
            <person name="Mori K."/>
        </authorList>
    </citation>
    <scope>NUCLEOTIDE SEQUENCE [LARGE SCALE GENOMIC DNA]</scope>
    <source>
        <strain evidence="5 6">CECT 8064</strain>
    </source>
</reference>
<dbReference type="GO" id="GO:0051116">
    <property type="term" value="F:cobaltochelatase activity"/>
    <property type="evidence" value="ECO:0007669"/>
    <property type="project" value="UniProtKB-EC"/>
</dbReference>
<dbReference type="CDD" id="cd10150">
    <property type="entry name" value="CobN_like"/>
    <property type="match status" value="1"/>
</dbReference>
<organism evidence="5 6">
    <name type="scientific">Vibrio olivae</name>
    <dbReference type="NCBI Taxonomy" id="1243002"/>
    <lineage>
        <taxon>Bacteria</taxon>
        <taxon>Pseudomonadati</taxon>
        <taxon>Pseudomonadota</taxon>
        <taxon>Gammaproteobacteria</taxon>
        <taxon>Vibrionales</taxon>
        <taxon>Vibrionaceae</taxon>
        <taxon>Vibrio</taxon>
    </lineage>
</organism>
<feature type="domain" description="CobN/magnesium chelatase" evidence="4">
    <location>
        <begin position="163"/>
        <end position="500"/>
    </location>
</feature>
<proteinExistence type="predicted"/>
<dbReference type="InterPro" id="IPR003672">
    <property type="entry name" value="CobN/Mg_chltase"/>
</dbReference>
<evidence type="ECO:0000313" key="5">
    <source>
        <dbReference type="EMBL" id="MFB9135265.1"/>
    </source>
</evidence>
<dbReference type="EMBL" id="JBHMEP010000001">
    <property type="protein sequence ID" value="MFB9135265.1"/>
    <property type="molecule type" value="Genomic_DNA"/>
</dbReference>
<feature type="signal peptide" evidence="3">
    <location>
        <begin position="1"/>
        <end position="18"/>
    </location>
</feature>
<keyword evidence="2" id="KW-1133">Transmembrane helix</keyword>
<comment type="caution">
    <text evidence="5">The sequence shown here is derived from an EMBL/GenBank/DDBJ whole genome shotgun (WGS) entry which is preliminary data.</text>
</comment>
<keyword evidence="5" id="KW-0436">Ligase</keyword>
<gene>
    <name evidence="5" type="ORF">ACFFUV_09845</name>
</gene>
<keyword evidence="6" id="KW-1185">Reference proteome</keyword>
<protein>
    <submittedName>
        <fullName evidence="5">Cobaltochelatase subunit CobN</fullName>
        <ecNumber evidence="5">6.6.1.2</ecNumber>
    </submittedName>
</protein>
<feature type="domain" description="CobN/magnesium chelatase" evidence="4">
    <location>
        <begin position="848"/>
        <end position="1306"/>
    </location>
</feature>